<dbReference type="RefSeq" id="XP_013775106.1">
    <property type="nucleotide sequence ID" value="XM_013919652.2"/>
</dbReference>
<evidence type="ECO:0000256" key="6">
    <source>
        <dbReference type="ARBA" id="ARBA00022553"/>
    </source>
</evidence>
<dbReference type="PRINTS" id="PR00452">
    <property type="entry name" value="SH3DOMAIN"/>
</dbReference>
<dbReference type="InterPro" id="IPR038319">
    <property type="entry name" value="Serine_rich_sf"/>
</dbReference>
<evidence type="ECO:0000256" key="8">
    <source>
        <dbReference type="ARBA" id="ARBA00022949"/>
    </source>
</evidence>
<protein>
    <submittedName>
        <fullName evidence="13">Breast cancer anti-estrogen resistance protein 1-like isoform X1</fullName>
    </submittedName>
</protein>
<feature type="compositionally biased region" description="Low complexity" evidence="10">
    <location>
        <begin position="276"/>
        <end position="302"/>
    </location>
</feature>
<dbReference type="Proteomes" id="UP000694941">
    <property type="component" value="Unplaced"/>
</dbReference>
<dbReference type="Gene3D" id="2.30.30.40">
    <property type="entry name" value="SH3 Domains"/>
    <property type="match status" value="1"/>
</dbReference>
<dbReference type="Pfam" id="PF00018">
    <property type="entry name" value="SH3_1"/>
    <property type="match status" value="1"/>
</dbReference>
<dbReference type="InterPro" id="IPR014928">
    <property type="entry name" value="Serine_rich_dom"/>
</dbReference>
<feature type="domain" description="SH3" evidence="11">
    <location>
        <begin position="30"/>
        <end position="92"/>
    </location>
</feature>
<organism evidence="12 13">
    <name type="scientific">Limulus polyphemus</name>
    <name type="common">Atlantic horseshoe crab</name>
    <dbReference type="NCBI Taxonomy" id="6850"/>
    <lineage>
        <taxon>Eukaryota</taxon>
        <taxon>Metazoa</taxon>
        <taxon>Ecdysozoa</taxon>
        <taxon>Arthropoda</taxon>
        <taxon>Chelicerata</taxon>
        <taxon>Merostomata</taxon>
        <taxon>Xiphosura</taxon>
        <taxon>Limulidae</taxon>
        <taxon>Limulus</taxon>
    </lineage>
</organism>
<evidence type="ECO:0000259" key="11">
    <source>
        <dbReference type="PROSITE" id="PS50002"/>
    </source>
</evidence>
<comment type="subcellular location">
    <subcellularLocation>
        <location evidence="1">Cell junction</location>
        <location evidence="1">Focal adhesion</location>
    </subcellularLocation>
    <subcellularLocation>
        <location evidence="2">Cytoplasm</location>
    </subcellularLocation>
</comment>
<dbReference type="PANTHER" id="PTHR10654">
    <property type="entry name" value="CAS SCAFFOLDING PROTEIN"/>
    <property type="match status" value="1"/>
</dbReference>
<dbReference type="SMART" id="SM00326">
    <property type="entry name" value="SH3"/>
    <property type="match status" value="1"/>
</dbReference>
<dbReference type="Gene3D" id="1.20.120.230">
    <property type="entry name" value="Alpha-catenin/vinculin-like"/>
    <property type="match status" value="1"/>
</dbReference>
<dbReference type="InterPro" id="IPR001452">
    <property type="entry name" value="SH3_domain"/>
</dbReference>
<dbReference type="InterPro" id="IPR021901">
    <property type="entry name" value="CAS_C"/>
</dbReference>
<dbReference type="CDD" id="cd11844">
    <property type="entry name" value="SH3_CAS"/>
    <property type="match status" value="1"/>
</dbReference>
<dbReference type="PROSITE" id="PS50002">
    <property type="entry name" value="SH3"/>
    <property type="match status" value="1"/>
</dbReference>
<feature type="region of interest" description="Disordered" evidence="10">
    <location>
        <begin position="269"/>
        <end position="310"/>
    </location>
</feature>
<dbReference type="InterPro" id="IPR036028">
    <property type="entry name" value="SH3-like_dom_sf"/>
</dbReference>
<dbReference type="Gene3D" id="1.20.120.830">
    <property type="entry name" value="Serine-rich domain"/>
    <property type="match status" value="1"/>
</dbReference>
<evidence type="ECO:0000256" key="5">
    <source>
        <dbReference type="ARBA" id="ARBA00022490"/>
    </source>
</evidence>
<evidence type="ECO:0000256" key="10">
    <source>
        <dbReference type="SAM" id="MobiDB-lite"/>
    </source>
</evidence>
<keyword evidence="12" id="KW-1185">Reference proteome</keyword>
<gene>
    <name evidence="13" type="primary">LOC106459976</name>
</gene>
<keyword evidence="6" id="KW-0597">Phosphoprotein</keyword>
<evidence type="ECO:0000313" key="13">
    <source>
        <dbReference type="RefSeq" id="XP_013775106.1"/>
    </source>
</evidence>
<accession>A0ABM1B5A9</accession>
<evidence type="ECO:0000256" key="3">
    <source>
        <dbReference type="ARBA" id="ARBA00007848"/>
    </source>
</evidence>
<comment type="similarity">
    <text evidence="3">Belongs to the CAS family.</text>
</comment>
<sequence length="797" mass="89159">MSPVIRHSPASSRPFPTFSNPESKSSSYRKLKCMAKALYDNIAESPDELAFRKGDILTVLEQNTQGLEGWWLCSLRGRQGLVPGNRVHLMPSVRPENTSVDQVDGADNFPYTESTQGLRRSWHADSKKVATVSYDVPENVKASQDYDVPRCLNCSESKKRQIYYDLLDSLGDYDIPPNIGIPDALTTPKGVCKHDSTASSDSDVYDIPRNATNLYDVPNVIHYDVPDGLMQSAKSLLKDKNDDYDIPPSKPQPVHNIHELSHQWDSKHLMTPSECSTPPSSRPISTTSSHSSQCRSSSNRSSIEQKQELYDIPVSDFRQFGIRSTTDRKSSPHSSFINNSNQYLAHAESLYNAPPNNAPVKSSSQHTSPEETTKFYIQGLYDIPPQVTRDPNSSANKHSVSSDEIQHLLSSCIVGKELPLEHQDAVELCAKRHKEVHSTIKTLFECLKNKQNNREVHSFCLKLKTTVYEFIELALGALANCIHSPDKGLATKLSKLLKPLVESSTYIRSITNLECYSPEELEKIVDCARSLTEDVKLVAYFICGNSSLIFKRSNTERTGNGDILSNEPKEDKINSSNPSNVDNKSLLDGFLTSGHSTDGIVEDRKSDQEWLNQYDYVGIQSGVVIKKENKDIKDDVPKEMHDICRNQVSKHIETERNLQFEVNELDRNDYMLLGFYKHQIDEEIVNLTNLIGVLLAKIRSKQPPKIFIGYCKFVIISASKLIYIGDTISINVYDEDIKTSVIQKSNGLSDAIKNLVADAKKAASLFPSAFANHEMITSICDVSHKASDLKVAIGKHL</sequence>
<keyword evidence="4 9" id="KW-0728">SH3 domain</keyword>
<keyword evidence="5" id="KW-0963">Cytoplasm</keyword>
<dbReference type="PRINTS" id="PR01887">
    <property type="entry name" value="SPECTRNALPHA"/>
</dbReference>
<feature type="region of interest" description="Disordered" evidence="10">
    <location>
        <begin position="1"/>
        <end position="25"/>
    </location>
</feature>
<keyword evidence="8" id="KW-0965">Cell junction</keyword>
<evidence type="ECO:0000256" key="7">
    <source>
        <dbReference type="ARBA" id="ARBA00022889"/>
    </source>
</evidence>
<evidence type="ECO:0000256" key="9">
    <source>
        <dbReference type="PROSITE-ProRule" id="PRU00192"/>
    </source>
</evidence>
<evidence type="ECO:0000256" key="2">
    <source>
        <dbReference type="ARBA" id="ARBA00004496"/>
    </source>
</evidence>
<dbReference type="SUPFAM" id="SSF50044">
    <property type="entry name" value="SH3-domain"/>
    <property type="match status" value="1"/>
</dbReference>
<dbReference type="InterPro" id="IPR037362">
    <property type="entry name" value="CAS_fam"/>
</dbReference>
<dbReference type="PANTHER" id="PTHR10654:SF18">
    <property type="entry name" value="IP17195P"/>
    <property type="match status" value="1"/>
</dbReference>
<name>A0ABM1B5A9_LIMPO</name>
<feature type="region of interest" description="Disordered" evidence="10">
    <location>
        <begin position="559"/>
        <end position="580"/>
    </location>
</feature>
<evidence type="ECO:0000256" key="4">
    <source>
        <dbReference type="ARBA" id="ARBA00022443"/>
    </source>
</evidence>
<keyword evidence="7" id="KW-0130">Cell adhesion</keyword>
<dbReference type="Pfam" id="PF08824">
    <property type="entry name" value="Serine_rich"/>
    <property type="match status" value="1"/>
</dbReference>
<dbReference type="GeneID" id="106459976"/>
<evidence type="ECO:0000313" key="12">
    <source>
        <dbReference type="Proteomes" id="UP000694941"/>
    </source>
</evidence>
<proteinExistence type="inferred from homology"/>
<reference evidence="13" key="1">
    <citation type="submission" date="2025-08" db="UniProtKB">
        <authorList>
            <consortium name="RefSeq"/>
        </authorList>
    </citation>
    <scope>IDENTIFICATION</scope>
    <source>
        <tissue evidence="13">Muscle</tissue>
    </source>
</reference>
<dbReference type="Pfam" id="PF12026">
    <property type="entry name" value="CAS_C"/>
    <property type="match status" value="1"/>
</dbReference>
<evidence type="ECO:0000256" key="1">
    <source>
        <dbReference type="ARBA" id="ARBA00004246"/>
    </source>
</evidence>